<accession>A0ABU6WEQ1</accession>
<dbReference type="CDD" id="cd22160">
    <property type="entry name" value="F-box_AtFBL13-like"/>
    <property type="match status" value="1"/>
</dbReference>
<dbReference type="InterPro" id="IPR055411">
    <property type="entry name" value="LRR_FXL15/At3g58940/PEG3-like"/>
</dbReference>
<sequence length="475" mass="54136">MGERASLKKKKRNKKKNEIHGKDENTCKNISDLPNVLIHEILSSLPTKDAVQTSVLSKYWRHQWRNVYKFELKEESHERREAFKDFVKSLVRGSKNSLCLKKFSLSCEVGNDAALVNVWLLAFINRGIEELILDFNNVKEQLYFPEDVFDSPTLRKFHLSMPFCFILPPRYDFQNLKEMTLKHVVFQDGYMTLKLFCGCFSLEDLTLIDCNWMNVGSACICCPMLKNLTIIEWIHEDAGDDNDDEEEEEDSGPQCQIVIVGTNLKTFSYEGDMANDYFFYCTSSVVKARLNIKAWGGSSWHTGFFVFKMLRAFPNVEKLSISDSAIQALCHAHHLIPHLPCFNNVTHLQLMMEEPLNLPCKAFMVLLHNSPCLQTLHFDMGISVGEEEDVGGGLSIPKCFGTHLKRINISGFSGKSLELNAIKYLLGVTPVLEELNIYSNGCVVDSDDPIQMMEDLSCKILAFPRASQDCDLHLE</sequence>
<protein>
    <recommendedName>
        <fullName evidence="6">F-box domain-containing protein</fullName>
    </recommendedName>
</protein>
<dbReference type="PANTHER" id="PTHR31900:SF30">
    <property type="entry name" value="SUPERFAMILY PROTEIN, PUTATIVE-RELATED"/>
    <property type="match status" value="1"/>
</dbReference>
<dbReference type="InterPro" id="IPR001810">
    <property type="entry name" value="F-box_dom"/>
</dbReference>
<dbReference type="Pfam" id="PF24758">
    <property type="entry name" value="LRR_At5g56370"/>
    <property type="match status" value="1"/>
</dbReference>
<evidence type="ECO:0000313" key="4">
    <source>
        <dbReference type="EMBL" id="MED6183764.1"/>
    </source>
</evidence>
<dbReference type="Proteomes" id="UP001341840">
    <property type="component" value="Unassembled WGS sequence"/>
</dbReference>
<reference evidence="4 5" key="1">
    <citation type="journal article" date="2023" name="Plants (Basel)">
        <title>Bridging the Gap: Combining Genomics and Transcriptomics Approaches to Understand Stylosanthes scabra, an Orphan Legume from the Brazilian Caatinga.</title>
        <authorList>
            <person name="Ferreira-Neto J.R.C."/>
            <person name="da Silva M.D."/>
            <person name="Binneck E."/>
            <person name="de Melo N.F."/>
            <person name="da Silva R.H."/>
            <person name="de Melo A.L.T.M."/>
            <person name="Pandolfi V."/>
            <person name="Bustamante F.O."/>
            <person name="Brasileiro-Vidal A.C."/>
            <person name="Benko-Iseppon A.M."/>
        </authorList>
    </citation>
    <scope>NUCLEOTIDE SEQUENCE [LARGE SCALE GENOMIC DNA]</scope>
    <source>
        <tissue evidence="4">Leaves</tissue>
    </source>
</reference>
<dbReference type="Gene3D" id="3.80.10.10">
    <property type="entry name" value="Ribonuclease Inhibitor"/>
    <property type="match status" value="1"/>
</dbReference>
<feature type="region of interest" description="Disordered" evidence="1">
    <location>
        <begin position="1"/>
        <end position="25"/>
    </location>
</feature>
<evidence type="ECO:0000256" key="1">
    <source>
        <dbReference type="SAM" id="MobiDB-lite"/>
    </source>
</evidence>
<keyword evidence="5" id="KW-1185">Reference proteome</keyword>
<dbReference type="InterPro" id="IPR032675">
    <property type="entry name" value="LRR_dom_sf"/>
</dbReference>
<comment type="caution">
    <text evidence="4">The sequence shown here is derived from an EMBL/GenBank/DDBJ whole genome shotgun (WGS) entry which is preliminary data.</text>
</comment>
<dbReference type="SUPFAM" id="SSF52047">
    <property type="entry name" value="RNI-like"/>
    <property type="match status" value="1"/>
</dbReference>
<evidence type="ECO:0000259" key="3">
    <source>
        <dbReference type="SMART" id="SM00579"/>
    </source>
</evidence>
<dbReference type="InterPro" id="IPR036047">
    <property type="entry name" value="F-box-like_dom_sf"/>
</dbReference>
<evidence type="ECO:0000259" key="2">
    <source>
        <dbReference type="SMART" id="SM00256"/>
    </source>
</evidence>
<dbReference type="InterPro" id="IPR053781">
    <property type="entry name" value="F-box_AtFBL13-like"/>
</dbReference>
<dbReference type="PANTHER" id="PTHR31900">
    <property type="entry name" value="F-BOX/RNI SUPERFAMILY PROTEIN-RELATED"/>
    <property type="match status" value="1"/>
</dbReference>
<evidence type="ECO:0000313" key="5">
    <source>
        <dbReference type="Proteomes" id="UP001341840"/>
    </source>
</evidence>
<feature type="compositionally biased region" description="Basic and acidic residues" evidence="1">
    <location>
        <begin position="16"/>
        <end position="25"/>
    </location>
</feature>
<feature type="domain" description="F-box" evidence="2">
    <location>
        <begin position="33"/>
        <end position="72"/>
    </location>
</feature>
<dbReference type="InterPro" id="IPR050232">
    <property type="entry name" value="FBL13/AtMIF1-like"/>
</dbReference>
<dbReference type="SUPFAM" id="SSF81383">
    <property type="entry name" value="F-box domain"/>
    <property type="match status" value="1"/>
</dbReference>
<evidence type="ECO:0008006" key="6">
    <source>
        <dbReference type="Google" id="ProtNLM"/>
    </source>
</evidence>
<dbReference type="InterPro" id="IPR006566">
    <property type="entry name" value="FBD"/>
</dbReference>
<proteinExistence type="predicted"/>
<gene>
    <name evidence="4" type="ORF">PIB30_040748</name>
</gene>
<name>A0ABU6WEQ1_9FABA</name>
<dbReference type="SMART" id="SM00579">
    <property type="entry name" value="FBD"/>
    <property type="match status" value="1"/>
</dbReference>
<organism evidence="4 5">
    <name type="scientific">Stylosanthes scabra</name>
    <dbReference type="NCBI Taxonomy" id="79078"/>
    <lineage>
        <taxon>Eukaryota</taxon>
        <taxon>Viridiplantae</taxon>
        <taxon>Streptophyta</taxon>
        <taxon>Embryophyta</taxon>
        <taxon>Tracheophyta</taxon>
        <taxon>Spermatophyta</taxon>
        <taxon>Magnoliopsida</taxon>
        <taxon>eudicotyledons</taxon>
        <taxon>Gunneridae</taxon>
        <taxon>Pentapetalae</taxon>
        <taxon>rosids</taxon>
        <taxon>fabids</taxon>
        <taxon>Fabales</taxon>
        <taxon>Fabaceae</taxon>
        <taxon>Papilionoideae</taxon>
        <taxon>50 kb inversion clade</taxon>
        <taxon>dalbergioids sensu lato</taxon>
        <taxon>Dalbergieae</taxon>
        <taxon>Pterocarpus clade</taxon>
        <taxon>Stylosanthes</taxon>
    </lineage>
</organism>
<feature type="domain" description="FBD" evidence="3">
    <location>
        <begin position="398"/>
        <end position="475"/>
    </location>
</feature>
<dbReference type="EMBL" id="JASCZI010181464">
    <property type="protein sequence ID" value="MED6183764.1"/>
    <property type="molecule type" value="Genomic_DNA"/>
</dbReference>
<dbReference type="SMART" id="SM00256">
    <property type="entry name" value="FBOX"/>
    <property type="match status" value="1"/>
</dbReference>
<dbReference type="Pfam" id="PF08387">
    <property type="entry name" value="FBD"/>
    <property type="match status" value="1"/>
</dbReference>
<dbReference type="Pfam" id="PF00646">
    <property type="entry name" value="F-box"/>
    <property type="match status" value="1"/>
</dbReference>